<evidence type="ECO:0000313" key="2">
    <source>
        <dbReference type="EMBL" id="ROL52755.1"/>
    </source>
</evidence>
<reference evidence="2 3" key="1">
    <citation type="submission" date="2018-10" db="EMBL/GenBank/DDBJ databases">
        <title>Genome assembly for a Yunnan-Guizhou Plateau 3E fish, Anabarilius grahami (Regan), and its evolutionary and genetic applications.</title>
        <authorList>
            <person name="Jiang W."/>
        </authorList>
    </citation>
    <scope>NUCLEOTIDE SEQUENCE [LARGE SCALE GENOMIC DNA]</scope>
    <source>
        <strain evidence="2">AG-KIZ</strain>
        <tissue evidence="2">Muscle</tissue>
    </source>
</reference>
<evidence type="ECO:0000256" key="1">
    <source>
        <dbReference type="SAM" id="SignalP"/>
    </source>
</evidence>
<accession>A0A3N0Z2J5</accession>
<dbReference type="AlphaFoldDB" id="A0A3N0Z2J5"/>
<gene>
    <name evidence="2" type="ORF">DPX16_21181</name>
</gene>
<feature type="chain" id="PRO_5017966798" evidence="1">
    <location>
        <begin position="25"/>
        <end position="171"/>
    </location>
</feature>
<proteinExistence type="predicted"/>
<dbReference type="OrthoDB" id="5317514at2759"/>
<feature type="signal peptide" evidence="1">
    <location>
        <begin position="1"/>
        <end position="24"/>
    </location>
</feature>
<keyword evidence="2" id="KW-0401">Integrin</keyword>
<comment type="caution">
    <text evidence="2">The sequence shown here is derived from an EMBL/GenBank/DDBJ whole genome shotgun (WGS) entry which is preliminary data.</text>
</comment>
<evidence type="ECO:0000313" key="3">
    <source>
        <dbReference type="Proteomes" id="UP000281406"/>
    </source>
</evidence>
<sequence>MHMEYYWTHLLWILWSMMPGFHDCFNIDTRNHRIIKGPRQTQFGYTVQQHMAGGQKCFPVLRFHLGGTLLQLRCGLHSLWGPFGVVPFALSLSPTTIGSVAISRPHGLIKKIPAMAPPSFEAAMILHPGWFHLASPAQGFSLAPPTICITLVSPVITSPRIPSSTYCTSST</sequence>
<dbReference type="EMBL" id="RJVU01015056">
    <property type="protein sequence ID" value="ROL52755.1"/>
    <property type="molecule type" value="Genomic_DNA"/>
</dbReference>
<dbReference type="GO" id="GO:0007229">
    <property type="term" value="P:integrin-mediated signaling pathway"/>
    <property type="evidence" value="ECO:0007669"/>
    <property type="project" value="UniProtKB-KW"/>
</dbReference>
<organism evidence="2 3">
    <name type="scientific">Anabarilius grahami</name>
    <name type="common">Kanglang fish</name>
    <name type="synonym">Barilius grahami</name>
    <dbReference type="NCBI Taxonomy" id="495550"/>
    <lineage>
        <taxon>Eukaryota</taxon>
        <taxon>Metazoa</taxon>
        <taxon>Chordata</taxon>
        <taxon>Craniata</taxon>
        <taxon>Vertebrata</taxon>
        <taxon>Euteleostomi</taxon>
        <taxon>Actinopterygii</taxon>
        <taxon>Neopterygii</taxon>
        <taxon>Teleostei</taxon>
        <taxon>Ostariophysi</taxon>
        <taxon>Cypriniformes</taxon>
        <taxon>Xenocyprididae</taxon>
        <taxon>Xenocypridinae</taxon>
        <taxon>Xenocypridinae incertae sedis</taxon>
        <taxon>Anabarilius</taxon>
    </lineage>
</organism>
<name>A0A3N0Z2J5_ANAGA</name>
<keyword evidence="3" id="KW-1185">Reference proteome</keyword>
<keyword evidence="1" id="KW-0732">Signal</keyword>
<protein>
    <submittedName>
        <fullName evidence="2">Integrin alpha-11</fullName>
    </submittedName>
</protein>
<dbReference type="Proteomes" id="UP000281406">
    <property type="component" value="Unassembled WGS sequence"/>
</dbReference>